<protein>
    <submittedName>
        <fullName evidence="1">Uncharacterized protein</fullName>
    </submittedName>
</protein>
<dbReference type="Proteomes" id="UP001163603">
    <property type="component" value="Chromosome 14"/>
</dbReference>
<evidence type="ECO:0000313" key="1">
    <source>
        <dbReference type="EMBL" id="KAJ0010888.1"/>
    </source>
</evidence>
<accession>A0ACC0X7Z6</accession>
<gene>
    <name evidence="1" type="ORF">Pint_33630</name>
</gene>
<name>A0ACC0X7Z6_9ROSI</name>
<evidence type="ECO:0000313" key="2">
    <source>
        <dbReference type="Proteomes" id="UP001163603"/>
    </source>
</evidence>
<proteinExistence type="predicted"/>
<comment type="caution">
    <text evidence="1">The sequence shown here is derived from an EMBL/GenBank/DDBJ whole genome shotgun (WGS) entry which is preliminary data.</text>
</comment>
<reference evidence="2" key="1">
    <citation type="journal article" date="2023" name="G3 (Bethesda)">
        <title>Genome assembly and association tests identify interacting loci associated with vigor, precocity, and sex in interspecific pistachio rootstocks.</title>
        <authorList>
            <person name="Palmer W."/>
            <person name="Jacygrad E."/>
            <person name="Sagayaradj S."/>
            <person name="Cavanaugh K."/>
            <person name="Han R."/>
            <person name="Bertier L."/>
            <person name="Beede B."/>
            <person name="Kafkas S."/>
            <person name="Golino D."/>
            <person name="Preece J."/>
            <person name="Michelmore R."/>
        </authorList>
    </citation>
    <scope>NUCLEOTIDE SEQUENCE [LARGE SCALE GENOMIC DNA]</scope>
</reference>
<keyword evidence="2" id="KW-1185">Reference proteome</keyword>
<organism evidence="1 2">
    <name type="scientific">Pistacia integerrima</name>
    <dbReference type="NCBI Taxonomy" id="434235"/>
    <lineage>
        <taxon>Eukaryota</taxon>
        <taxon>Viridiplantae</taxon>
        <taxon>Streptophyta</taxon>
        <taxon>Embryophyta</taxon>
        <taxon>Tracheophyta</taxon>
        <taxon>Spermatophyta</taxon>
        <taxon>Magnoliopsida</taxon>
        <taxon>eudicotyledons</taxon>
        <taxon>Gunneridae</taxon>
        <taxon>Pentapetalae</taxon>
        <taxon>rosids</taxon>
        <taxon>malvids</taxon>
        <taxon>Sapindales</taxon>
        <taxon>Anacardiaceae</taxon>
        <taxon>Pistacia</taxon>
    </lineage>
</organism>
<dbReference type="EMBL" id="CM047749">
    <property type="protein sequence ID" value="KAJ0010888.1"/>
    <property type="molecule type" value="Genomic_DNA"/>
</dbReference>
<sequence>MKLRIRSLESRETRRLEIPSECTLQQLKQILSQSISSFPSSLHLSLNRKDELIAPSPEASVESLGLTSGDLIYYSLNPSAFVSLQETATPELPQTLVPYQQESKPKEHDIAQDNENENPPARLDTQGNPVVESIEIKGTGLNSEEPMSTDHDFSLENQDISVDETHNLEGAPQSQEFPMDIDVDGKRTSEPCFLKRVLREEPGDGASAHKLVVIAVHAVLLESGFVGLDLASGKKIDRLRLPSEWPSTALTMSLWYTLPEILNNNANNVIESIVLKFQSLGHFVNVYGCLVGGDSGLHRVCLNESKFAPIIDLVWTQNGKLDDKDESKNSCPEMEVFEFWKMVKDGLALPLLIDLCEKTGLSLPACLMRLPTELKIKILECLPGVDIAKMGCVCSEIRYLASNNDLWEKKFVEEFGDQPYAPGICSWKGRFACHWDSNKKKQKVIPPWYPSVARPFHIPFIRDPYPLGIPPMIDGDHERLPGSGIPFPFGQPSGPSHPPFLPFAGRRSPPFFRFAGRRSFSPNCNLGDT</sequence>